<dbReference type="AlphaFoldDB" id="A0A838A7I2"/>
<protein>
    <submittedName>
        <fullName evidence="1">Uncharacterized protein</fullName>
    </submittedName>
</protein>
<accession>A0A838A7I2</accession>
<evidence type="ECO:0000313" key="2">
    <source>
        <dbReference type="Proteomes" id="UP000582974"/>
    </source>
</evidence>
<organism evidence="1 2">
    <name type="scientific">Haloechinothrix aidingensis</name>
    <dbReference type="NCBI Taxonomy" id="2752311"/>
    <lineage>
        <taxon>Bacteria</taxon>
        <taxon>Bacillati</taxon>
        <taxon>Actinomycetota</taxon>
        <taxon>Actinomycetes</taxon>
        <taxon>Pseudonocardiales</taxon>
        <taxon>Pseudonocardiaceae</taxon>
        <taxon>Haloechinothrix</taxon>
    </lineage>
</organism>
<dbReference type="RefSeq" id="WP_180891931.1">
    <property type="nucleotide sequence ID" value="NZ_JACCKD010000002.1"/>
</dbReference>
<evidence type="ECO:0000313" key="1">
    <source>
        <dbReference type="EMBL" id="MBA0125085.1"/>
    </source>
</evidence>
<sequence>MSDGGTFLDACLYGLARVDDVDEWVDHWHNTGGAPYGEPIGLAEYLGLEPDEYAQWVQHDETLSDIVVARALQHRERTTRYIGDPTSEPVYFSDNPLVSR</sequence>
<keyword evidence="2" id="KW-1185">Reference proteome</keyword>
<comment type="caution">
    <text evidence="1">The sequence shown here is derived from an EMBL/GenBank/DDBJ whole genome shotgun (WGS) entry which is preliminary data.</text>
</comment>
<dbReference type="EMBL" id="JACCKD010000002">
    <property type="protein sequence ID" value="MBA0125085.1"/>
    <property type="molecule type" value="Genomic_DNA"/>
</dbReference>
<name>A0A838A7I2_9PSEU</name>
<proteinExistence type="predicted"/>
<dbReference type="Proteomes" id="UP000582974">
    <property type="component" value="Unassembled WGS sequence"/>
</dbReference>
<gene>
    <name evidence="1" type="ORF">H0B56_05970</name>
</gene>
<reference evidence="1 2" key="1">
    <citation type="submission" date="2020-07" db="EMBL/GenBank/DDBJ databases">
        <title>Genome of Haloechinothrix sp.</title>
        <authorList>
            <person name="Tang S.-K."/>
            <person name="Yang L."/>
            <person name="Zhu W.-Y."/>
        </authorList>
    </citation>
    <scope>NUCLEOTIDE SEQUENCE [LARGE SCALE GENOMIC DNA]</scope>
    <source>
        <strain evidence="1 2">YIM 98757</strain>
    </source>
</reference>